<evidence type="ECO:0000256" key="9">
    <source>
        <dbReference type="PIRSR" id="PIRSR600101-1"/>
    </source>
</evidence>
<organism evidence="14 15">
    <name type="scientific">Microbaculum marinum</name>
    <dbReference type="NCBI Taxonomy" id="1764581"/>
    <lineage>
        <taxon>Bacteria</taxon>
        <taxon>Pseudomonadati</taxon>
        <taxon>Pseudomonadota</taxon>
        <taxon>Alphaproteobacteria</taxon>
        <taxon>Hyphomicrobiales</taxon>
        <taxon>Tepidamorphaceae</taxon>
        <taxon>Microbaculum</taxon>
    </lineage>
</organism>
<reference evidence="14 15" key="1">
    <citation type="submission" date="2024-02" db="EMBL/GenBank/DDBJ databases">
        <title>Genome analysis and characterization of Microbaculum marinisediminis sp. nov., isolated from marine sediment.</title>
        <authorList>
            <person name="Du Z.-J."/>
            <person name="Ye Y.-Q."/>
            <person name="Zhang Z.-R."/>
            <person name="Yuan S.-M."/>
            <person name="Zhang X.-Y."/>
        </authorList>
    </citation>
    <scope>NUCLEOTIDE SEQUENCE [LARGE SCALE GENOMIC DNA]</scope>
    <source>
        <strain evidence="14 15">SDUM1044001</strain>
    </source>
</reference>
<feature type="chain" id="PRO_5043824530" description="Glutathione hydrolase proenzyme" evidence="13">
    <location>
        <begin position="26"/>
        <end position="582"/>
    </location>
</feature>
<evidence type="ECO:0000256" key="5">
    <source>
        <dbReference type="ARBA" id="ARBA00022801"/>
    </source>
</evidence>
<name>A0AAW9RWW3_9HYPH</name>
<dbReference type="Pfam" id="PF01019">
    <property type="entry name" value="G_glu_transpept"/>
    <property type="match status" value="1"/>
</dbReference>
<dbReference type="Proteomes" id="UP001378188">
    <property type="component" value="Unassembled WGS sequence"/>
</dbReference>
<feature type="binding site" evidence="10">
    <location>
        <begin position="466"/>
        <end position="467"/>
    </location>
    <ligand>
        <name>L-glutamate</name>
        <dbReference type="ChEBI" id="CHEBI:29985"/>
    </ligand>
</feature>
<keyword evidence="13" id="KW-0732">Signal</keyword>
<comment type="PTM">
    <text evidence="11">Cleaved by autocatalysis into a large and a small subunit.</text>
</comment>
<comment type="subunit">
    <text evidence="11">This enzyme consists of two polypeptide chains, which are synthesized in precursor form from a single polypeptide.</text>
</comment>
<evidence type="ECO:0000256" key="6">
    <source>
        <dbReference type="ARBA" id="ARBA00023145"/>
    </source>
</evidence>
<evidence type="ECO:0000256" key="2">
    <source>
        <dbReference type="ARBA" id="ARBA00001089"/>
    </source>
</evidence>
<dbReference type="EC" id="3.4.19.13" evidence="11"/>
<dbReference type="Gene3D" id="3.60.20.40">
    <property type="match status" value="1"/>
</dbReference>
<comment type="pathway">
    <text evidence="11">Sulfur metabolism; glutathione metabolism.</text>
</comment>
<protein>
    <recommendedName>
        <fullName evidence="11">Glutathione hydrolase proenzyme</fullName>
        <ecNumber evidence="11">2.3.2.2</ecNumber>
        <ecNumber evidence="11">3.4.19.13</ecNumber>
    </recommendedName>
    <component>
        <recommendedName>
            <fullName evidence="11">Glutathione hydrolase large chain</fullName>
        </recommendedName>
    </component>
    <component>
        <recommendedName>
            <fullName evidence="11">Glutathione hydrolase small chain</fullName>
        </recommendedName>
    </component>
</protein>
<feature type="binding site" evidence="10">
    <location>
        <position position="489"/>
    </location>
    <ligand>
        <name>L-glutamate</name>
        <dbReference type="ChEBI" id="CHEBI:29985"/>
    </ligand>
</feature>
<evidence type="ECO:0000256" key="13">
    <source>
        <dbReference type="SAM" id="SignalP"/>
    </source>
</evidence>
<dbReference type="InterPro" id="IPR043138">
    <property type="entry name" value="GGT_lsub"/>
</dbReference>
<evidence type="ECO:0000256" key="11">
    <source>
        <dbReference type="RuleBase" id="RU368036"/>
    </source>
</evidence>
<dbReference type="PRINTS" id="PR01210">
    <property type="entry name" value="GGTRANSPTASE"/>
</dbReference>
<dbReference type="EMBL" id="JAZHOF010000009">
    <property type="protein sequence ID" value="MEJ8573894.1"/>
    <property type="molecule type" value="Genomic_DNA"/>
</dbReference>
<comment type="caution">
    <text evidence="14">The sequence shown here is derived from an EMBL/GenBank/DDBJ whole genome shotgun (WGS) entry which is preliminary data.</text>
</comment>
<comment type="catalytic activity">
    <reaction evidence="1 11">
        <text>an S-substituted glutathione + H2O = an S-substituted L-cysteinylglycine + L-glutamate</text>
        <dbReference type="Rhea" id="RHEA:59468"/>
        <dbReference type="ChEBI" id="CHEBI:15377"/>
        <dbReference type="ChEBI" id="CHEBI:29985"/>
        <dbReference type="ChEBI" id="CHEBI:90779"/>
        <dbReference type="ChEBI" id="CHEBI:143103"/>
        <dbReference type="EC" id="3.4.19.13"/>
    </reaction>
</comment>
<comment type="catalytic activity">
    <reaction evidence="8 11">
        <text>an N-terminal (5-L-glutamyl)-[peptide] + an alpha-amino acid = 5-L-glutamyl amino acid + an N-terminal L-alpha-aminoacyl-[peptide]</text>
        <dbReference type="Rhea" id="RHEA:23904"/>
        <dbReference type="Rhea" id="RHEA-COMP:9780"/>
        <dbReference type="Rhea" id="RHEA-COMP:9795"/>
        <dbReference type="ChEBI" id="CHEBI:77644"/>
        <dbReference type="ChEBI" id="CHEBI:78597"/>
        <dbReference type="ChEBI" id="CHEBI:78599"/>
        <dbReference type="ChEBI" id="CHEBI:78608"/>
        <dbReference type="EC" id="2.3.2.2"/>
    </reaction>
</comment>
<sequence length="582" mass="60095">MPMRPICAVLLALALPLLGLSPAPADTLSRAAPEPATVGGERAPVTADRQMVVTAHPLASAAGLKALRDGGSAVDAAIAAIMVLGLVEPQSAGLGGGAFLVSWDAASGRLTTWDGRETAPAAATPDLFLNAEGKPNPWPEMVPGGLSVGVPGLLAMLHAAHAQGGKLPWARLFDDAIALARDGFGVSPRLSGLVAGMGADAFSPQAQEYFLTPHGGPPLLGQVIENGAYADTLERIADDGPAAFYTGEIAADIDAAVAHSWHNPGTLTADDLANYRAVERPAVCGTYRGYRVCGMGPPSSGGLAVAMSLEYLDKFDLGQVPTAAALNLVGNAENLAFADRDRYVADPDFVDVPAGLMNPDYIAGRVALIDPKRSGGVREPGNPPAADGSFGKDGTKEAPGTTQVSVVDAAGNAVSMTASIESAFGSRLFVDGFLLNNELTDFSFAPEDENGYPIANRVEGGKRPRSSMAPTIVFDPDGKLAMVLGSPGGSRIIPYVIKAIVAHVDWGLDPQAAASLFNFGSRNGPFEVENVPGADLWISALEDLGWTARQAEMTSGINMITIRDGKLQGGSDPRREGVAMGD</sequence>
<dbReference type="GO" id="GO:0036374">
    <property type="term" value="F:glutathione hydrolase activity"/>
    <property type="evidence" value="ECO:0007669"/>
    <property type="project" value="UniProtKB-UniRule"/>
</dbReference>
<dbReference type="EC" id="2.3.2.2" evidence="11"/>
<keyword evidence="4 11" id="KW-0808">Transferase</keyword>
<keyword evidence="11" id="KW-0317">Glutathione biosynthesis</keyword>
<dbReference type="GO" id="GO:0006751">
    <property type="term" value="P:glutathione catabolic process"/>
    <property type="evidence" value="ECO:0007669"/>
    <property type="project" value="UniProtKB-UniRule"/>
</dbReference>
<comment type="catalytic activity">
    <reaction evidence="2 11">
        <text>glutathione + H2O = L-cysteinylglycine + L-glutamate</text>
        <dbReference type="Rhea" id="RHEA:28807"/>
        <dbReference type="ChEBI" id="CHEBI:15377"/>
        <dbReference type="ChEBI" id="CHEBI:29985"/>
        <dbReference type="ChEBI" id="CHEBI:57925"/>
        <dbReference type="ChEBI" id="CHEBI:61694"/>
        <dbReference type="EC" id="3.4.19.13"/>
    </reaction>
</comment>
<dbReference type="InterPro" id="IPR051792">
    <property type="entry name" value="GGT_bact"/>
</dbReference>
<evidence type="ECO:0000256" key="8">
    <source>
        <dbReference type="ARBA" id="ARBA00047417"/>
    </source>
</evidence>
<dbReference type="InterPro" id="IPR000101">
    <property type="entry name" value="GGT_peptidase"/>
</dbReference>
<dbReference type="PANTHER" id="PTHR43199:SF1">
    <property type="entry name" value="GLUTATHIONE HYDROLASE PROENZYME"/>
    <property type="match status" value="1"/>
</dbReference>
<dbReference type="Gene3D" id="1.10.246.130">
    <property type="match status" value="1"/>
</dbReference>
<dbReference type="PANTHER" id="PTHR43199">
    <property type="entry name" value="GLUTATHIONE HYDROLASE"/>
    <property type="match status" value="1"/>
</dbReference>
<dbReference type="AlphaFoldDB" id="A0AAW9RWW3"/>
<evidence type="ECO:0000256" key="3">
    <source>
        <dbReference type="ARBA" id="ARBA00009381"/>
    </source>
</evidence>
<evidence type="ECO:0000256" key="7">
    <source>
        <dbReference type="ARBA" id="ARBA00023315"/>
    </source>
</evidence>
<feature type="binding site" evidence="10">
    <location>
        <position position="441"/>
    </location>
    <ligand>
        <name>L-glutamate</name>
        <dbReference type="ChEBI" id="CHEBI:29985"/>
    </ligand>
</feature>
<keyword evidence="6 11" id="KW-0865">Zymogen</keyword>
<dbReference type="SUPFAM" id="SSF56235">
    <property type="entry name" value="N-terminal nucleophile aminohydrolases (Ntn hydrolases)"/>
    <property type="match status" value="1"/>
</dbReference>
<dbReference type="GO" id="GO:0006750">
    <property type="term" value="P:glutathione biosynthetic process"/>
    <property type="evidence" value="ECO:0007669"/>
    <property type="project" value="UniProtKB-KW"/>
</dbReference>
<dbReference type="GO" id="GO:0103068">
    <property type="term" value="F:leukotriene C4 gamma-glutamyl transferase activity"/>
    <property type="evidence" value="ECO:0007669"/>
    <property type="project" value="UniProtKB-EC"/>
</dbReference>
<keyword evidence="15" id="KW-1185">Reference proteome</keyword>
<keyword evidence="7 11" id="KW-0012">Acyltransferase</keyword>
<dbReference type="RefSeq" id="WP_340331593.1">
    <property type="nucleotide sequence ID" value="NZ_JAZHOF010000009.1"/>
</dbReference>
<evidence type="ECO:0000313" key="14">
    <source>
        <dbReference type="EMBL" id="MEJ8573894.1"/>
    </source>
</evidence>
<accession>A0AAW9RWW3</accession>
<evidence type="ECO:0000313" key="15">
    <source>
        <dbReference type="Proteomes" id="UP001378188"/>
    </source>
</evidence>
<evidence type="ECO:0000256" key="4">
    <source>
        <dbReference type="ARBA" id="ARBA00022679"/>
    </source>
</evidence>
<feature type="signal peptide" evidence="13">
    <location>
        <begin position="1"/>
        <end position="25"/>
    </location>
</feature>
<evidence type="ECO:0000256" key="12">
    <source>
        <dbReference type="SAM" id="MobiDB-lite"/>
    </source>
</evidence>
<dbReference type="InterPro" id="IPR029055">
    <property type="entry name" value="Ntn_hydrolases_N"/>
</dbReference>
<feature type="active site" description="Nucleophile" evidence="9">
    <location>
        <position position="401"/>
    </location>
</feature>
<dbReference type="InterPro" id="IPR043137">
    <property type="entry name" value="GGT_ssub_C"/>
</dbReference>
<feature type="binding site" evidence="10">
    <location>
        <position position="116"/>
    </location>
    <ligand>
        <name>L-glutamate</name>
        <dbReference type="ChEBI" id="CHEBI:29985"/>
    </ligand>
</feature>
<gene>
    <name evidence="14" type="primary">ggt</name>
    <name evidence="14" type="ORF">V3328_20575</name>
</gene>
<keyword evidence="5 11" id="KW-0378">Hydrolase</keyword>
<feature type="region of interest" description="Disordered" evidence="12">
    <location>
        <begin position="373"/>
        <end position="399"/>
    </location>
</feature>
<evidence type="ECO:0000256" key="10">
    <source>
        <dbReference type="PIRSR" id="PIRSR600101-2"/>
    </source>
</evidence>
<dbReference type="NCBIfam" id="TIGR00066">
    <property type="entry name" value="g_glut_trans"/>
    <property type="match status" value="1"/>
</dbReference>
<comment type="similarity">
    <text evidence="3 11">Belongs to the gamma-glutamyltransferase family.</text>
</comment>
<evidence type="ECO:0000256" key="1">
    <source>
        <dbReference type="ARBA" id="ARBA00001049"/>
    </source>
</evidence>
<proteinExistence type="inferred from homology"/>